<reference evidence="8 9" key="1">
    <citation type="journal article" date="2014" name="Nat. Commun.">
        <title>Klebsormidium flaccidum genome reveals primary factors for plant terrestrial adaptation.</title>
        <authorList>
            <person name="Hori K."/>
            <person name="Maruyama F."/>
            <person name="Fujisawa T."/>
            <person name="Togashi T."/>
            <person name="Yamamoto N."/>
            <person name="Seo M."/>
            <person name="Sato S."/>
            <person name="Yamada T."/>
            <person name="Mori H."/>
            <person name="Tajima N."/>
            <person name="Moriyama T."/>
            <person name="Ikeuchi M."/>
            <person name="Watanabe M."/>
            <person name="Wada H."/>
            <person name="Kobayashi K."/>
            <person name="Saito M."/>
            <person name="Masuda T."/>
            <person name="Sasaki-Sekimoto Y."/>
            <person name="Mashiguchi K."/>
            <person name="Awai K."/>
            <person name="Shimojima M."/>
            <person name="Masuda S."/>
            <person name="Iwai M."/>
            <person name="Nobusawa T."/>
            <person name="Narise T."/>
            <person name="Kondo S."/>
            <person name="Saito H."/>
            <person name="Sato R."/>
            <person name="Murakawa M."/>
            <person name="Ihara Y."/>
            <person name="Oshima-Yamada Y."/>
            <person name="Ohtaka K."/>
            <person name="Satoh M."/>
            <person name="Sonobe K."/>
            <person name="Ishii M."/>
            <person name="Ohtani R."/>
            <person name="Kanamori-Sato M."/>
            <person name="Honoki R."/>
            <person name="Miyazaki D."/>
            <person name="Mochizuki H."/>
            <person name="Umetsu J."/>
            <person name="Higashi K."/>
            <person name="Shibata D."/>
            <person name="Kamiya Y."/>
            <person name="Sato N."/>
            <person name="Nakamura Y."/>
            <person name="Tabata S."/>
            <person name="Ida S."/>
            <person name="Kurokawa K."/>
            <person name="Ohta H."/>
        </authorList>
    </citation>
    <scope>NUCLEOTIDE SEQUENCE [LARGE SCALE GENOMIC DNA]</scope>
    <source>
        <strain evidence="8 9">NIES-2285</strain>
    </source>
</reference>
<protein>
    <recommendedName>
        <fullName evidence="7">Phosphate transporter</fullName>
    </recommendedName>
</protein>
<feature type="transmembrane region" description="Helical" evidence="7">
    <location>
        <begin position="216"/>
        <end position="234"/>
    </location>
</feature>
<comment type="function">
    <text evidence="7">Sodium-phosphate symporter.</text>
</comment>
<dbReference type="Pfam" id="PF01384">
    <property type="entry name" value="PHO4"/>
    <property type="match status" value="1"/>
</dbReference>
<keyword evidence="6 7" id="KW-0472">Membrane</keyword>
<evidence type="ECO:0000256" key="2">
    <source>
        <dbReference type="ARBA" id="ARBA00022448"/>
    </source>
</evidence>
<keyword evidence="2 7" id="KW-0813">Transport</keyword>
<comment type="subcellular location">
    <subcellularLocation>
        <location evidence="1 7">Membrane</location>
        <topology evidence="1 7">Multi-pass membrane protein</topology>
    </subcellularLocation>
</comment>
<dbReference type="AlphaFoldDB" id="A0A1Y1IQJ5"/>
<dbReference type="OrthoDB" id="260807at2759"/>
<keyword evidence="3 7" id="KW-0592">Phosphate transport</keyword>
<organism evidence="8 9">
    <name type="scientific">Klebsormidium nitens</name>
    <name type="common">Green alga</name>
    <name type="synonym">Ulothrix nitens</name>
    <dbReference type="NCBI Taxonomy" id="105231"/>
    <lineage>
        <taxon>Eukaryota</taxon>
        <taxon>Viridiplantae</taxon>
        <taxon>Streptophyta</taxon>
        <taxon>Klebsormidiophyceae</taxon>
        <taxon>Klebsormidiales</taxon>
        <taxon>Klebsormidiaceae</taxon>
        <taxon>Klebsormidium</taxon>
    </lineage>
</organism>
<sequence>MAAVAELSVKRLSPCTCSNVPKGSTSRAVSSTKNAAFGKLYAGRSSLKAALRPQRQTVELQSVCGRRNLRPCRAAAGGGASPDHDELQHFEDLVEEATKLSASGTDNVHSDDESDPAKAVEEKMLSMAEAFGVSNATVNTIVLSIAATAIAVPAVGLRNPAIGQFLGLAGGTLRSKVLAYVTMLFGFYMAWNIGANDVANAMGTSVGSGALTLKQAIIVAAVLEFAGASLVGSHVTHTMQKGIVDSAAFQHNPSLLFCGMLASLASSGTWLQVASYYGWPVSTTHSIIGALVGFGLVYGGFGAVYWGSFGRVVGSWLVSPLLGAVVSFIVYKCIRTFVYRADSPGLAACRAAPIAVFTGVSGLSFLSLMDGSNLATATAKACGSGLLGAVAMHFAINQQLGPVLKSLKARDLLEAAEGHLHIAASANSVPSLLRTGHGVPQLLPTRSNVCIGVEIQPQDPSSIRPLHRKVTPAAGDLRQFILDLTEPLGLWELLEP</sequence>
<evidence type="ECO:0000256" key="7">
    <source>
        <dbReference type="RuleBase" id="RU363058"/>
    </source>
</evidence>
<feature type="transmembrane region" description="Helical" evidence="7">
    <location>
        <begin position="313"/>
        <end position="334"/>
    </location>
</feature>
<feature type="transmembrane region" description="Helical" evidence="7">
    <location>
        <begin position="286"/>
        <end position="307"/>
    </location>
</feature>
<evidence type="ECO:0000256" key="1">
    <source>
        <dbReference type="ARBA" id="ARBA00004141"/>
    </source>
</evidence>
<dbReference type="GO" id="GO:0005315">
    <property type="term" value="F:phosphate transmembrane transporter activity"/>
    <property type="evidence" value="ECO:0000318"/>
    <property type="project" value="GO_Central"/>
</dbReference>
<evidence type="ECO:0000256" key="4">
    <source>
        <dbReference type="ARBA" id="ARBA00022692"/>
    </source>
</evidence>
<dbReference type="GO" id="GO:0016020">
    <property type="term" value="C:membrane"/>
    <property type="evidence" value="ECO:0007669"/>
    <property type="project" value="UniProtKB-SubCell"/>
</dbReference>
<dbReference type="EMBL" id="DF238170">
    <property type="protein sequence ID" value="GAQ92953.1"/>
    <property type="molecule type" value="Genomic_DNA"/>
</dbReference>
<dbReference type="InterPro" id="IPR001204">
    <property type="entry name" value="Phos_transporter"/>
</dbReference>
<evidence type="ECO:0000313" key="8">
    <source>
        <dbReference type="EMBL" id="GAQ92953.1"/>
    </source>
</evidence>
<evidence type="ECO:0000256" key="6">
    <source>
        <dbReference type="ARBA" id="ARBA00023136"/>
    </source>
</evidence>
<feature type="transmembrane region" description="Helical" evidence="7">
    <location>
        <begin position="133"/>
        <end position="157"/>
    </location>
</feature>
<keyword evidence="9" id="KW-1185">Reference proteome</keyword>
<keyword evidence="4 7" id="KW-0812">Transmembrane</keyword>
<evidence type="ECO:0000313" key="9">
    <source>
        <dbReference type="Proteomes" id="UP000054558"/>
    </source>
</evidence>
<gene>
    <name evidence="8" type="ORF">KFL_012210020</name>
</gene>
<feature type="transmembrane region" description="Helical" evidence="7">
    <location>
        <begin position="346"/>
        <end position="368"/>
    </location>
</feature>
<feature type="transmembrane region" description="Helical" evidence="7">
    <location>
        <begin position="254"/>
        <end position="274"/>
    </location>
</feature>
<feature type="transmembrane region" description="Helical" evidence="7">
    <location>
        <begin position="177"/>
        <end position="195"/>
    </location>
</feature>
<accession>A0A1Y1IQJ5</accession>
<evidence type="ECO:0000256" key="3">
    <source>
        <dbReference type="ARBA" id="ARBA00022592"/>
    </source>
</evidence>
<comment type="similarity">
    <text evidence="7">Belongs to the inorganic phosphate transporter (PiT) (TC 2.A.20) family.</text>
</comment>
<evidence type="ECO:0000256" key="5">
    <source>
        <dbReference type="ARBA" id="ARBA00022989"/>
    </source>
</evidence>
<name>A0A1Y1IQJ5_KLENI</name>
<keyword evidence="5 7" id="KW-1133">Transmembrane helix</keyword>
<dbReference type="PANTHER" id="PTHR11101:SF80">
    <property type="entry name" value="PHOSPHATE TRANSPORTER"/>
    <property type="match status" value="1"/>
</dbReference>
<dbReference type="PANTHER" id="PTHR11101">
    <property type="entry name" value="PHOSPHATE TRANSPORTER"/>
    <property type="match status" value="1"/>
</dbReference>
<dbReference type="Proteomes" id="UP000054558">
    <property type="component" value="Unassembled WGS sequence"/>
</dbReference>
<proteinExistence type="inferred from homology"/>
<dbReference type="GO" id="GO:0035435">
    <property type="term" value="P:phosphate ion transmembrane transport"/>
    <property type="evidence" value="ECO:0000318"/>
    <property type="project" value="GO_Central"/>
</dbReference>